<reference evidence="1" key="1">
    <citation type="submission" date="2019-12" db="EMBL/GenBank/DDBJ databases">
        <title>Genome sequencing and annotation of Brassica cretica.</title>
        <authorList>
            <person name="Studholme D.J."/>
            <person name="Sarris P."/>
        </authorList>
    </citation>
    <scope>NUCLEOTIDE SEQUENCE</scope>
    <source>
        <strain evidence="1">PFS-109/04</strain>
        <tissue evidence="1">Leaf</tissue>
    </source>
</reference>
<dbReference type="AlphaFoldDB" id="A0A8S9P9F6"/>
<dbReference type="Proteomes" id="UP000712600">
    <property type="component" value="Unassembled WGS sequence"/>
</dbReference>
<organism evidence="1 2">
    <name type="scientific">Brassica cretica</name>
    <name type="common">Mustard</name>
    <dbReference type="NCBI Taxonomy" id="69181"/>
    <lineage>
        <taxon>Eukaryota</taxon>
        <taxon>Viridiplantae</taxon>
        <taxon>Streptophyta</taxon>
        <taxon>Embryophyta</taxon>
        <taxon>Tracheophyta</taxon>
        <taxon>Spermatophyta</taxon>
        <taxon>Magnoliopsida</taxon>
        <taxon>eudicotyledons</taxon>
        <taxon>Gunneridae</taxon>
        <taxon>Pentapetalae</taxon>
        <taxon>rosids</taxon>
        <taxon>malvids</taxon>
        <taxon>Brassicales</taxon>
        <taxon>Brassicaceae</taxon>
        <taxon>Brassiceae</taxon>
        <taxon>Brassica</taxon>
    </lineage>
</organism>
<protein>
    <submittedName>
        <fullName evidence="1">Uncharacterized protein</fullName>
    </submittedName>
</protein>
<evidence type="ECO:0000313" key="2">
    <source>
        <dbReference type="Proteomes" id="UP000712600"/>
    </source>
</evidence>
<gene>
    <name evidence="1" type="ORF">F2Q69_00009290</name>
</gene>
<accession>A0A8S9P9F6</accession>
<dbReference type="EMBL" id="QGKX02001521">
    <property type="protein sequence ID" value="KAF3511625.1"/>
    <property type="molecule type" value="Genomic_DNA"/>
</dbReference>
<name>A0A8S9P9F6_BRACR</name>
<sequence length="72" mass="8389">MGRIVIRSSVLLVGISRFNFYRPRFLELSTELVDVSFDPSMETEAGEVETTDQCRSVRLWPHERSGSRTERR</sequence>
<comment type="caution">
    <text evidence="1">The sequence shown here is derived from an EMBL/GenBank/DDBJ whole genome shotgun (WGS) entry which is preliminary data.</text>
</comment>
<proteinExistence type="predicted"/>
<evidence type="ECO:0000313" key="1">
    <source>
        <dbReference type="EMBL" id="KAF3511625.1"/>
    </source>
</evidence>